<evidence type="ECO:0000313" key="4">
    <source>
        <dbReference type="EMBL" id="KZT33100.1"/>
    </source>
</evidence>
<dbReference type="InterPro" id="IPR001179">
    <property type="entry name" value="PPIase_FKBP_dom"/>
</dbReference>
<dbReference type="EC" id="5.2.1.8" evidence="1"/>
<dbReference type="PROSITE" id="PS50059">
    <property type="entry name" value="FKBP_PPIASE"/>
    <property type="match status" value="1"/>
</dbReference>
<feature type="domain" description="PPIase FKBP-type" evidence="3">
    <location>
        <begin position="328"/>
        <end position="413"/>
    </location>
</feature>
<feature type="compositionally biased region" description="Basic and acidic residues" evidence="2">
    <location>
        <begin position="419"/>
        <end position="429"/>
    </location>
</feature>
<feature type="compositionally biased region" description="Polar residues" evidence="2">
    <location>
        <begin position="177"/>
        <end position="199"/>
    </location>
</feature>
<dbReference type="SUPFAM" id="SSF54534">
    <property type="entry name" value="FKBP-like"/>
    <property type="match status" value="1"/>
</dbReference>
<feature type="compositionally biased region" description="Basic residues" evidence="2">
    <location>
        <begin position="442"/>
        <end position="457"/>
    </location>
</feature>
<name>A0A165YCL1_9AGAM</name>
<dbReference type="Proteomes" id="UP000076798">
    <property type="component" value="Unassembled WGS sequence"/>
</dbReference>
<comment type="catalytic activity">
    <reaction evidence="1">
        <text>[protein]-peptidylproline (omega=180) = [protein]-peptidylproline (omega=0)</text>
        <dbReference type="Rhea" id="RHEA:16237"/>
        <dbReference type="Rhea" id="RHEA-COMP:10747"/>
        <dbReference type="Rhea" id="RHEA-COMP:10748"/>
        <dbReference type="ChEBI" id="CHEBI:83833"/>
        <dbReference type="ChEBI" id="CHEBI:83834"/>
        <dbReference type="EC" id="5.2.1.8"/>
    </reaction>
</comment>
<dbReference type="GO" id="GO:0003755">
    <property type="term" value="F:peptidyl-prolyl cis-trans isomerase activity"/>
    <property type="evidence" value="ECO:0007669"/>
    <property type="project" value="UniProtKB-KW"/>
</dbReference>
<reference evidence="4 5" key="1">
    <citation type="journal article" date="2016" name="Mol. Biol. Evol.">
        <title>Comparative Genomics of Early-Diverging Mushroom-Forming Fungi Provides Insights into the Origins of Lignocellulose Decay Capabilities.</title>
        <authorList>
            <person name="Nagy L.G."/>
            <person name="Riley R."/>
            <person name="Tritt A."/>
            <person name="Adam C."/>
            <person name="Daum C."/>
            <person name="Floudas D."/>
            <person name="Sun H."/>
            <person name="Yadav J.S."/>
            <person name="Pangilinan J."/>
            <person name="Larsson K.H."/>
            <person name="Matsuura K."/>
            <person name="Barry K."/>
            <person name="Labutti K."/>
            <person name="Kuo R."/>
            <person name="Ohm R.A."/>
            <person name="Bhattacharya S.S."/>
            <person name="Shirouzu T."/>
            <person name="Yoshinaga Y."/>
            <person name="Martin F.M."/>
            <person name="Grigoriev I.V."/>
            <person name="Hibbett D.S."/>
        </authorList>
    </citation>
    <scope>NUCLEOTIDE SEQUENCE [LARGE SCALE GENOMIC DNA]</scope>
    <source>
        <strain evidence="4 5">HHB10207 ss-3</strain>
    </source>
</reference>
<proteinExistence type="predicted"/>
<organism evidence="4 5">
    <name type="scientific">Sistotremastrum suecicum HHB10207 ss-3</name>
    <dbReference type="NCBI Taxonomy" id="1314776"/>
    <lineage>
        <taxon>Eukaryota</taxon>
        <taxon>Fungi</taxon>
        <taxon>Dikarya</taxon>
        <taxon>Basidiomycota</taxon>
        <taxon>Agaricomycotina</taxon>
        <taxon>Agaricomycetes</taxon>
        <taxon>Sistotremastrales</taxon>
        <taxon>Sistotremastraceae</taxon>
        <taxon>Sistotremastrum</taxon>
    </lineage>
</organism>
<feature type="compositionally biased region" description="Polar residues" evidence="2">
    <location>
        <begin position="132"/>
        <end position="166"/>
    </location>
</feature>
<evidence type="ECO:0000259" key="3">
    <source>
        <dbReference type="PROSITE" id="PS50059"/>
    </source>
</evidence>
<evidence type="ECO:0000256" key="2">
    <source>
        <dbReference type="SAM" id="MobiDB-lite"/>
    </source>
</evidence>
<dbReference type="EMBL" id="KV428267">
    <property type="protein sequence ID" value="KZT33100.1"/>
    <property type="molecule type" value="Genomic_DNA"/>
</dbReference>
<keyword evidence="1" id="KW-0697">Rotamase</keyword>
<evidence type="ECO:0000313" key="5">
    <source>
        <dbReference type="Proteomes" id="UP000076798"/>
    </source>
</evidence>
<dbReference type="InterPro" id="IPR046357">
    <property type="entry name" value="PPIase_dom_sf"/>
</dbReference>
<keyword evidence="1" id="KW-0413">Isomerase</keyword>
<dbReference type="AlphaFoldDB" id="A0A165YCL1"/>
<feature type="region of interest" description="Disordered" evidence="2">
    <location>
        <begin position="129"/>
        <end position="243"/>
    </location>
</feature>
<protein>
    <recommendedName>
        <fullName evidence="1">peptidylprolyl isomerase</fullName>
        <ecNumber evidence="1">5.2.1.8</ecNumber>
    </recommendedName>
</protein>
<sequence>MIPAESLAFRIRADQPHWIVSPLDAHLFLHIHSASLCDFHPGRNIVRAAIRMASGELAKEQLVLAILKADQVEHLNLTHTLSAVNGQIGFMVEGPCTVSISATWTTYRAEVHQYFTISESEEAAQAIKPGSTDINDQPSDNASSRPDTADTSSIRATEAQSTTRVDSQLAVPEPSPANLSTTAPSDATPQNSLDLSQTIRPAETQKRRREGSTEPVDEQEEPSAAKRSRKALSAPQGVQEEDAHIVDAGPAVINPTIKDMPKPAVPSQPLPETTPQTKYAVATVPPTLPDVVRPVASVREIGYEGELEGIAYRIVRAGDPNVGPPRDGQWVKLSIRLSVSGVKFPPQKRVFKLHEEPLPVAKGVDKLTSLMLKGEEVKATVPRDLTAGEQDVKNVAIPANVPFVYQFVLQEISDEEIKKDVSKARKSKSDISSAMTPDRNPPKKSNKSGSGHGRKSL</sequence>
<accession>A0A165YCL1</accession>
<gene>
    <name evidence="4" type="ORF">SISSUDRAFT_1066409</name>
</gene>
<feature type="region of interest" description="Disordered" evidence="2">
    <location>
        <begin position="419"/>
        <end position="457"/>
    </location>
</feature>
<dbReference type="Gene3D" id="3.10.50.40">
    <property type="match status" value="1"/>
</dbReference>
<keyword evidence="5" id="KW-1185">Reference proteome</keyword>
<evidence type="ECO:0000256" key="1">
    <source>
        <dbReference type="PROSITE-ProRule" id="PRU00277"/>
    </source>
</evidence>